<accession>A0AB40D4H6</accession>
<sequence>MMAMEEKNHFLFSHQPCLDWDLHNFELEDLHVHMPLVMESPLSSLSSEASTGYLQDAVTEWSDRCKRRKTTTATSTAVFCPKDFEFELPSHGFDDHLQGFWDSSTCHKEDDPLNFLLQDNNSYNNHHKVALDPLKEEEEKKDNGVVAHHPTKNQHEEKEQPKPSHQFTTLKQLALKESNIESSSTMKASKKEKKQAMGVVYPFAVVKPGGLEEEVTLEDINERLLMRPSRPVRHPVGEFACLPCVSGDGPGLSGKAVVGLTRIHTQGRGTITIIRTRG</sequence>
<reference evidence="3" key="1">
    <citation type="submission" date="2025-08" db="UniProtKB">
        <authorList>
            <consortium name="RefSeq"/>
        </authorList>
    </citation>
    <scope>IDENTIFICATION</scope>
</reference>
<dbReference type="PANTHER" id="PTHR33385">
    <property type="entry name" value="PROTEIN XRI1"/>
    <property type="match status" value="1"/>
</dbReference>
<dbReference type="PANTHER" id="PTHR33385:SF18">
    <property type="entry name" value="XRI1-LIKE PROTEIN"/>
    <property type="match status" value="1"/>
</dbReference>
<keyword evidence="2" id="KW-1185">Reference proteome</keyword>
<protein>
    <submittedName>
        <fullName evidence="3">Uncharacterized protein LOC120282424 isoform X1</fullName>
    </submittedName>
</protein>
<proteinExistence type="predicted"/>
<dbReference type="AlphaFoldDB" id="A0AB40D4H6"/>
<dbReference type="RefSeq" id="XP_039145169.1">
    <property type="nucleotide sequence ID" value="XM_039289235.1"/>
</dbReference>
<dbReference type="GO" id="GO:0007140">
    <property type="term" value="P:male meiotic nuclear division"/>
    <property type="evidence" value="ECO:0007669"/>
    <property type="project" value="InterPro"/>
</dbReference>
<feature type="compositionally biased region" description="Basic and acidic residues" evidence="1">
    <location>
        <begin position="134"/>
        <end position="143"/>
    </location>
</feature>
<gene>
    <name evidence="3" type="primary">LOC120282424</name>
</gene>
<name>A0AB40D4H6_DIOCR</name>
<dbReference type="InterPro" id="IPR039933">
    <property type="entry name" value="XRI1"/>
</dbReference>
<dbReference type="GO" id="GO:0007143">
    <property type="term" value="P:female meiotic nuclear division"/>
    <property type="evidence" value="ECO:0007669"/>
    <property type="project" value="InterPro"/>
</dbReference>
<feature type="region of interest" description="Disordered" evidence="1">
    <location>
        <begin position="134"/>
        <end position="166"/>
    </location>
</feature>
<dbReference type="GeneID" id="120282424"/>
<organism evidence="2 3">
    <name type="scientific">Dioscorea cayennensis subsp. rotundata</name>
    <name type="common">White Guinea yam</name>
    <name type="synonym">Dioscorea rotundata</name>
    <dbReference type="NCBI Taxonomy" id="55577"/>
    <lineage>
        <taxon>Eukaryota</taxon>
        <taxon>Viridiplantae</taxon>
        <taxon>Streptophyta</taxon>
        <taxon>Embryophyta</taxon>
        <taxon>Tracheophyta</taxon>
        <taxon>Spermatophyta</taxon>
        <taxon>Magnoliopsida</taxon>
        <taxon>Liliopsida</taxon>
        <taxon>Dioscoreales</taxon>
        <taxon>Dioscoreaceae</taxon>
        <taxon>Dioscorea</taxon>
    </lineage>
</organism>
<evidence type="ECO:0000313" key="3">
    <source>
        <dbReference type="RefSeq" id="XP_039145169.1"/>
    </source>
</evidence>
<dbReference type="Proteomes" id="UP001515500">
    <property type="component" value="Chromosome 18"/>
</dbReference>
<evidence type="ECO:0000313" key="2">
    <source>
        <dbReference type="Proteomes" id="UP001515500"/>
    </source>
</evidence>
<evidence type="ECO:0000256" key="1">
    <source>
        <dbReference type="SAM" id="MobiDB-lite"/>
    </source>
</evidence>
<feature type="compositionally biased region" description="Basic and acidic residues" evidence="1">
    <location>
        <begin position="153"/>
        <end position="162"/>
    </location>
</feature>